<dbReference type="Gene3D" id="3.40.140.20">
    <property type="match status" value="2"/>
</dbReference>
<dbReference type="EC" id="3.5.4.10" evidence="10"/>
<keyword evidence="4 10" id="KW-0808">Transferase</keyword>
<evidence type="ECO:0000256" key="1">
    <source>
        <dbReference type="ARBA" id="ARBA00004844"/>
    </source>
</evidence>
<dbReference type="NCBIfam" id="TIGR00355">
    <property type="entry name" value="purH"/>
    <property type="match status" value="1"/>
</dbReference>
<dbReference type="PIRSF" id="PIRSF000414">
    <property type="entry name" value="AICARFT_IMPCHas"/>
    <property type="match status" value="1"/>
</dbReference>
<dbReference type="RefSeq" id="WP_086572890.1">
    <property type="nucleotide sequence ID" value="NZ_JAFMOF010000001.1"/>
</dbReference>
<dbReference type="PANTHER" id="PTHR11692:SF0">
    <property type="entry name" value="BIFUNCTIONAL PURINE BIOSYNTHESIS PROTEIN ATIC"/>
    <property type="match status" value="1"/>
</dbReference>
<evidence type="ECO:0000256" key="7">
    <source>
        <dbReference type="ARBA" id="ARBA00023268"/>
    </source>
</evidence>
<dbReference type="FunFam" id="3.40.140.20:FF:000001">
    <property type="entry name" value="Bifunctional purine biosynthesis protein PurH"/>
    <property type="match status" value="1"/>
</dbReference>
<evidence type="ECO:0000256" key="10">
    <source>
        <dbReference type="HAMAP-Rule" id="MF_00139"/>
    </source>
</evidence>
<evidence type="ECO:0000313" key="12">
    <source>
        <dbReference type="EMBL" id="MBO0653002.1"/>
    </source>
</evidence>
<evidence type="ECO:0000256" key="6">
    <source>
        <dbReference type="ARBA" id="ARBA00022801"/>
    </source>
</evidence>
<dbReference type="HAMAP" id="MF_00139">
    <property type="entry name" value="PurH"/>
    <property type="match status" value="1"/>
</dbReference>
<dbReference type="Gene3D" id="3.40.50.1380">
    <property type="entry name" value="Methylglyoxal synthase-like domain"/>
    <property type="match status" value="1"/>
</dbReference>
<dbReference type="GO" id="GO:0004643">
    <property type="term" value="F:phosphoribosylaminoimidazolecarboxamide formyltransferase activity"/>
    <property type="evidence" value="ECO:0007669"/>
    <property type="project" value="UniProtKB-UniRule"/>
</dbReference>
<dbReference type="SUPFAM" id="SSF52335">
    <property type="entry name" value="Methylglyoxal synthase-like"/>
    <property type="match status" value="1"/>
</dbReference>
<keyword evidence="13" id="KW-1185">Reference proteome</keyword>
<evidence type="ECO:0000256" key="2">
    <source>
        <dbReference type="ARBA" id="ARBA00004954"/>
    </source>
</evidence>
<evidence type="ECO:0000256" key="5">
    <source>
        <dbReference type="ARBA" id="ARBA00022755"/>
    </source>
</evidence>
<dbReference type="EC" id="2.1.2.3" evidence="10"/>
<dbReference type="InterPro" id="IPR036914">
    <property type="entry name" value="MGS-like_dom_sf"/>
</dbReference>
<keyword evidence="7 10" id="KW-0511">Multifunctional enzyme</keyword>
<organism evidence="12 13">
    <name type="scientific">Streptomyces triculaminicus</name>
    <dbReference type="NCBI Taxonomy" id="2816232"/>
    <lineage>
        <taxon>Bacteria</taxon>
        <taxon>Bacillati</taxon>
        <taxon>Actinomycetota</taxon>
        <taxon>Actinomycetes</taxon>
        <taxon>Kitasatosporales</taxon>
        <taxon>Streptomycetaceae</taxon>
        <taxon>Streptomyces</taxon>
    </lineage>
</organism>
<keyword evidence="6 10" id="KW-0378">Hydrolase</keyword>
<evidence type="ECO:0000256" key="8">
    <source>
        <dbReference type="ARBA" id="ARBA00050488"/>
    </source>
</evidence>
<evidence type="ECO:0000256" key="4">
    <source>
        <dbReference type="ARBA" id="ARBA00022679"/>
    </source>
</evidence>
<dbReference type="AlphaFoldDB" id="A0A939FN55"/>
<dbReference type="CDD" id="cd01421">
    <property type="entry name" value="IMPCH"/>
    <property type="match status" value="1"/>
</dbReference>
<feature type="domain" description="MGS-like" evidence="11">
    <location>
        <begin position="1"/>
        <end position="152"/>
    </location>
</feature>
<proteinExistence type="inferred from homology"/>
<dbReference type="GO" id="GO:0003937">
    <property type="term" value="F:IMP cyclohydrolase activity"/>
    <property type="evidence" value="ECO:0007669"/>
    <property type="project" value="UniProtKB-UniRule"/>
</dbReference>
<dbReference type="InterPro" id="IPR002695">
    <property type="entry name" value="PurH-like"/>
</dbReference>
<comment type="pathway">
    <text evidence="2 10">Purine metabolism; IMP biosynthesis via de novo pathway; 5-formamido-1-(5-phospho-D-ribosyl)imidazole-4-carboxamide from 5-amino-1-(5-phospho-D-ribosyl)imidazole-4-carboxamide (10-formyl THF route): step 1/1.</text>
</comment>
<dbReference type="NCBIfam" id="NF002049">
    <property type="entry name" value="PRK00881.1"/>
    <property type="match status" value="1"/>
</dbReference>
<name>A0A939FN55_9ACTN</name>
<dbReference type="SMART" id="SM00851">
    <property type="entry name" value="MGS"/>
    <property type="match status" value="1"/>
</dbReference>
<dbReference type="InterPro" id="IPR016193">
    <property type="entry name" value="Cytidine_deaminase-like"/>
</dbReference>
<dbReference type="InterPro" id="IPR024051">
    <property type="entry name" value="AICAR_Tfase_dup_dom_sf"/>
</dbReference>
<dbReference type="EMBL" id="JAFMOF010000001">
    <property type="protein sequence ID" value="MBO0653002.1"/>
    <property type="molecule type" value="Genomic_DNA"/>
</dbReference>
<evidence type="ECO:0000256" key="9">
    <source>
        <dbReference type="ARBA" id="ARBA00050687"/>
    </source>
</evidence>
<comment type="pathway">
    <text evidence="1 10">Purine metabolism; IMP biosynthesis via de novo pathway; IMP from 5-formamido-1-(5-phospho-D-ribosyl)imidazole-4-carboxamide: step 1/1.</text>
</comment>
<dbReference type="Pfam" id="PF02142">
    <property type="entry name" value="MGS"/>
    <property type="match status" value="1"/>
</dbReference>
<evidence type="ECO:0000259" key="11">
    <source>
        <dbReference type="PROSITE" id="PS51855"/>
    </source>
</evidence>
<dbReference type="GO" id="GO:0006189">
    <property type="term" value="P:'de novo' IMP biosynthetic process"/>
    <property type="evidence" value="ECO:0007669"/>
    <property type="project" value="UniProtKB-UniRule"/>
</dbReference>
<evidence type="ECO:0000313" key="13">
    <source>
        <dbReference type="Proteomes" id="UP000664781"/>
    </source>
</evidence>
<dbReference type="SMART" id="SM00798">
    <property type="entry name" value="AICARFT_IMPCHas"/>
    <property type="match status" value="1"/>
</dbReference>
<dbReference type="Pfam" id="PF01808">
    <property type="entry name" value="AICARFT_IMPCHas"/>
    <property type="match status" value="1"/>
</dbReference>
<dbReference type="Proteomes" id="UP000664781">
    <property type="component" value="Unassembled WGS sequence"/>
</dbReference>
<protein>
    <recommendedName>
        <fullName evidence="10">Bifunctional purine biosynthesis protein PurH</fullName>
    </recommendedName>
    <domain>
        <recommendedName>
            <fullName evidence="10">Phosphoribosylaminoimidazolecarboxamide formyltransferase</fullName>
            <ecNumber evidence="10">2.1.2.3</ecNumber>
        </recommendedName>
        <alternativeName>
            <fullName evidence="10">AICAR transformylase</fullName>
        </alternativeName>
    </domain>
    <domain>
        <recommendedName>
            <fullName evidence="10">IMP cyclohydrolase</fullName>
            <ecNumber evidence="10">3.5.4.10</ecNumber>
        </recommendedName>
        <alternativeName>
            <fullName evidence="10">ATIC</fullName>
        </alternativeName>
        <alternativeName>
            <fullName evidence="10">IMP synthase</fullName>
        </alternativeName>
        <alternativeName>
            <fullName evidence="10">Inosinicase</fullName>
        </alternativeName>
    </domain>
</protein>
<keyword evidence="5 10" id="KW-0658">Purine biosynthesis</keyword>
<dbReference type="PROSITE" id="PS51855">
    <property type="entry name" value="MGS"/>
    <property type="match status" value="1"/>
</dbReference>
<dbReference type="PANTHER" id="PTHR11692">
    <property type="entry name" value="BIFUNCTIONAL PURINE BIOSYNTHESIS PROTEIN PURH"/>
    <property type="match status" value="1"/>
</dbReference>
<comment type="similarity">
    <text evidence="3 10">Belongs to the PurH family.</text>
</comment>
<gene>
    <name evidence="10 12" type="primary">purH</name>
    <name evidence="12" type="ORF">J1792_09410</name>
</gene>
<comment type="catalytic activity">
    <reaction evidence="9 10">
        <text>IMP + H2O = 5-formamido-1-(5-phospho-D-ribosyl)imidazole-4-carboxamide</text>
        <dbReference type="Rhea" id="RHEA:18445"/>
        <dbReference type="ChEBI" id="CHEBI:15377"/>
        <dbReference type="ChEBI" id="CHEBI:58053"/>
        <dbReference type="ChEBI" id="CHEBI:58467"/>
        <dbReference type="EC" id="3.5.4.10"/>
    </reaction>
</comment>
<reference evidence="12" key="1">
    <citation type="submission" date="2021-03" db="EMBL/GenBank/DDBJ databases">
        <title>Streptomyces strains.</title>
        <authorList>
            <person name="Lund M.B."/>
            <person name="Toerring T."/>
        </authorList>
    </citation>
    <scope>NUCLEOTIDE SEQUENCE</scope>
    <source>
        <strain evidence="12">JCM 4242</strain>
    </source>
</reference>
<comment type="catalytic activity">
    <reaction evidence="8 10">
        <text>(6R)-10-formyltetrahydrofolate + 5-amino-1-(5-phospho-beta-D-ribosyl)imidazole-4-carboxamide = 5-formamido-1-(5-phospho-D-ribosyl)imidazole-4-carboxamide + (6S)-5,6,7,8-tetrahydrofolate</text>
        <dbReference type="Rhea" id="RHEA:22192"/>
        <dbReference type="ChEBI" id="CHEBI:57453"/>
        <dbReference type="ChEBI" id="CHEBI:58467"/>
        <dbReference type="ChEBI" id="CHEBI:58475"/>
        <dbReference type="ChEBI" id="CHEBI:195366"/>
        <dbReference type="EC" id="2.1.2.3"/>
    </reaction>
</comment>
<accession>A0A939FN55</accession>
<evidence type="ECO:0000256" key="3">
    <source>
        <dbReference type="ARBA" id="ARBA00007667"/>
    </source>
</evidence>
<comment type="domain">
    <text evidence="10">The IMP cyclohydrolase activity resides in the N-terminal region.</text>
</comment>
<comment type="caution">
    <text evidence="12">The sequence shown here is derived from an EMBL/GenBank/DDBJ whole genome shotgun (WGS) entry which is preliminary data.</text>
</comment>
<dbReference type="FunFam" id="3.40.50.1380:FF:000001">
    <property type="entry name" value="Bifunctional purine biosynthesis protein PurH"/>
    <property type="match status" value="1"/>
</dbReference>
<sequence length="521" mass="55132">MTAEGTKRPIRRALVSVYDKTGLEELARGLHDAGVELVSTGSTAARIAAAGVPVTKVEEVTGFPECLDGRVKTLHPRVHAGILADQRLEAHRDQLEQLDVRPFELVIVNLYPFRETVASGASPDECVEQIDIGGPSMVRAAAKNHPSVAVIVNPGRYDDVLKAAADGGFDLAARKRLAAEAFQHTAAYDVAVASWFAADYAAADDSGFPDFLGAAFSRSNVLRYGENPHQPAALYTDGSGTGLAAAEQLHGKEMSYNNYVDTEAARRAAYDHADPCVAIIKHANPCGIATGQDVAEAHRKAHACDPLSAFGGVIAVNRPVSVAMAEQVAEIFTEVIVAPGYEDGAVEVLARKKNIRVLRCADAPCAVKEARPVEGGLLLQEKDRLQAEGDDPAEWTLATGEPLSAEELAELAFAWKACRAVKSNAILLAKDGATVGVGMGQVNRVDSAKLAVQRAGEERARGAYAASDAFFPFPDGLEVLTAAGIKAVAQPGGSVRDEQVVEAAKAAGVTMYFTGTRHFFH</sequence>
<dbReference type="InterPro" id="IPR011607">
    <property type="entry name" value="MGS-like_dom"/>
</dbReference>
<dbReference type="SUPFAM" id="SSF53927">
    <property type="entry name" value="Cytidine deaminase-like"/>
    <property type="match status" value="1"/>
</dbReference>
<dbReference type="GO" id="GO:0005829">
    <property type="term" value="C:cytosol"/>
    <property type="evidence" value="ECO:0007669"/>
    <property type="project" value="TreeGrafter"/>
</dbReference>